<evidence type="ECO:0000313" key="3">
    <source>
        <dbReference type="EnsemblMetazoa" id="HelroP174466"/>
    </source>
</evidence>
<dbReference type="EMBL" id="AMQM01004923">
    <property type="status" value="NOT_ANNOTATED_CDS"/>
    <property type="molecule type" value="Genomic_DNA"/>
</dbReference>
<dbReference type="SUPFAM" id="SSF57414">
    <property type="entry name" value="Hairpin loop containing domain-like"/>
    <property type="match status" value="1"/>
</dbReference>
<name>T1F854_HELRO</name>
<dbReference type="KEGG" id="hro:HELRODRAFT_174466"/>
<dbReference type="InParanoid" id="T1F854"/>
<dbReference type="Pfam" id="PF00024">
    <property type="entry name" value="PAN_1"/>
    <property type="match status" value="1"/>
</dbReference>
<dbReference type="PROSITE" id="PS50948">
    <property type="entry name" value="PAN"/>
    <property type="match status" value="1"/>
</dbReference>
<reference evidence="4" key="1">
    <citation type="submission" date="2012-12" db="EMBL/GenBank/DDBJ databases">
        <authorList>
            <person name="Hellsten U."/>
            <person name="Grimwood J."/>
            <person name="Chapman J.A."/>
            <person name="Shapiro H."/>
            <person name="Aerts A."/>
            <person name="Otillar R.P."/>
            <person name="Terry A.Y."/>
            <person name="Boore J.L."/>
            <person name="Simakov O."/>
            <person name="Marletaz F."/>
            <person name="Cho S.-J."/>
            <person name="Edsinger-Gonzales E."/>
            <person name="Havlak P."/>
            <person name="Kuo D.-H."/>
            <person name="Larsson T."/>
            <person name="Lv J."/>
            <person name="Arendt D."/>
            <person name="Savage R."/>
            <person name="Osoegawa K."/>
            <person name="de Jong P."/>
            <person name="Lindberg D.R."/>
            <person name="Seaver E.C."/>
            <person name="Weisblat D.A."/>
            <person name="Putnam N.H."/>
            <person name="Grigoriev I.V."/>
            <person name="Rokhsar D.S."/>
        </authorList>
    </citation>
    <scope>NUCLEOTIDE SEQUENCE</scope>
</reference>
<reference evidence="2 4" key="2">
    <citation type="journal article" date="2013" name="Nature">
        <title>Insights into bilaterian evolution from three spiralian genomes.</title>
        <authorList>
            <person name="Simakov O."/>
            <person name="Marletaz F."/>
            <person name="Cho S.J."/>
            <person name="Edsinger-Gonzales E."/>
            <person name="Havlak P."/>
            <person name="Hellsten U."/>
            <person name="Kuo D.H."/>
            <person name="Larsson T."/>
            <person name="Lv J."/>
            <person name="Arendt D."/>
            <person name="Savage R."/>
            <person name="Osoegawa K."/>
            <person name="de Jong P."/>
            <person name="Grimwood J."/>
            <person name="Chapman J.A."/>
            <person name="Shapiro H."/>
            <person name="Aerts A."/>
            <person name="Otillar R.P."/>
            <person name="Terry A.Y."/>
            <person name="Boore J.L."/>
            <person name="Grigoriev I.V."/>
            <person name="Lindberg D.R."/>
            <person name="Seaver E.C."/>
            <person name="Weisblat D.A."/>
            <person name="Putnam N.H."/>
            <person name="Rokhsar D.S."/>
        </authorList>
    </citation>
    <scope>NUCLEOTIDE SEQUENCE</scope>
</reference>
<dbReference type="eggNOG" id="ENOG502TKQC">
    <property type="taxonomic scope" value="Eukaryota"/>
</dbReference>
<dbReference type="CTD" id="20205003"/>
<proteinExistence type="predicted"/>
<dbReference type="AlphaFoldDB" id="T1F854"/>
<dbReference type="EMBL" id="KB096743">
    <property type="protein sequence ID" value="ESO01510.1"/>
    <property type="molecule type" value="Genomic_DNA"/>
</dbReference>
<keyword evidence="4" id="KW-1185">Reference proteome</keyword>
<dbReference type="PANTHER" id="PTHR45713:SF6">
    <property type="entry name" value="F5_8 TYPE C DOMAIN-CONTAINING PROTEIN"/>
    <property type="match status" value="1"/>
</dbReference>
<evidence type="ECO:0000259" key="1">
    <source>
        <dbReference type="PROSITE" id="PS50948"/>
    </source>
</evidence>
<dbReference type="RefSeq" id="XP_009020164.1">
    <property type="nucleotide sequence ID" value="XM_009021916.1"/>
</dbReference>
<organism evidence="3 4">
    <name type="scientific">Helobdella robusta</name>
    <name type="common">Californian leech</name>
    <dbReference type="NCBI Taxonomy" id="6412"/>
    <lineage>
        <taxon>Eukaryota</taxon>
        <taxon>Metazoa</taxon>
        <taxon>Spiralia</taxon>
        <taxon>Lophotrochozoa</taxon>
        <taxon>Annelida</taxon>
        <taxon>Clitellata</taxon>
        <taxon>Hirudinea</taxon>
        <taxon>Rhynchobdellida</taxon>
        <taxon>Glossiphoniidae</taxon>
        <taxon>Helobdella</taxon>
    </lineage>
</organism>
<reference evidence="3" key="3">
    <citation type="submission" date="2015-06" db="UniProtKB">
        <authorList>
            <consortium name="EnsemblMetazoa"/>
        </authorList>
    </citation>
    <scope>IDENTIFICATION</scope>
</reference>
<dbReference type="PANTHER" id="PTHR45713">
    <property type="entry name" value="FTP DOMAIN-CONTAINING PROTEIN"/>
    <property type="match status" value="1"/>
</dbReference>
<dbReference type="EnsemblMetazoa" id="HelroT174466">
    <property type="protein sequence ID" value="HelroP174466"/>
    <property type="gene ID" value="HelroG174466"/>
</dbReference>
<protein>
    <recommendedName>
        <fullName evidence="1">Apple domain-containing protein</fullName>
    </recommendedName>
</protein>
<dbReference type="InterPro" id="IPR008979">
    <property type="entry name" value="Galactose-bd-like_sf"/>
</dbReference>
<accession>T1F854</accession>
<dbReference type="Gene3D" id="3.50.4.10">
    <property type="entry name" value="Hepatocyte Growth Factor"/>
    <property type="match status" value="1"/>
</dbReference>
<feature type="domain" description="Apple" evidence="1">
    <location>
        <begin position="122"/>
        <end position="210"/>
    </location>
</feature>
<dbReference type="HOGENOM" id="CLU_070429_0_0_1"/>
<dbReference type="Proteomes" id="UP000015101">
    <property type="component" value="Unassembled WGS sequence"/>
</dbReference>
<dbReference type="GeneID" id="20205003"/>
<dbReference type="Gene3D" id="2.60.120.260">
    <property type="entry name" value="Galactose-binding domain-like"/>
    <property type="match status" value="1"/>
</dbReference>
<dbReference type="InterPro" id="IPR051941">
    <property type="entry name" value="BG_Antigen-Binding_Lectin"/>
</dbReference>
<evidence type="ECO:0000313" key="2">
    <source>
        <dbReference type="EMBL" id="ESO01510.1"/>
    </source>
</evidence>
<dbReference type="SUPFAM" id="SSF49785">
    <property type="entry name" value="Galactose-binding domain-like"/>
    <property type="match status" value="1"/>
</dbReference>
<dbReference type="InterPro" id="IPR003609">
    <property type="entry name" value="Pan_app"/>
</dbReference>
<gene>
    <name evidence="3" type="primary">20205003</name>
    <name evidence="2" type="ORF">HELRODRAFT_174466</name>
</gene>
<evidence type="ECO:0000313" key="4">
    <source>
        <dbReference type="Proteomes" id="UP000015101"/>
    </source>
</evidence>
<sequence>MVDGDSNPNFLMGHCFHGIDDLGGPNWAVVDLAENYYVDYVNLYSRNEESARLNYFLIGLTSVNYFPAGSNITRGTYPLCGQYKYKAVLSAKHTLKCNANLASYRYVIAQQPASGPGSLTICEMEVFDADKPNSKIWKRYQNTRLNGYVSNVETVSNMLKCLMRCVPGKCDSFNFKPAGSVCELNSHLNGYMQTNLNISLGWSFLEVCYA</sequence>